<dbReference type="EMBL" id="QPJL01000002">
    <property type="protein sequence ID" value="RCW88323.1"/>
    <property type="molecule type" value="Genomic_DNA"/>
</dbReference>
<dbReference type="RefSeq" id="WP_181870233.1">
    <property type="nucleotide sequence ID" value="NZ_QPJL01000002.1"/>
</dbReference>
<dbReference type="AlphaFoldDB" id="A0A368Z7D0"/>
<organism evidence="2 3">
    <name type="scientific">Paracoccus lutimaris</name>
    <dbReference type="NCBI Taxonomy" id="1490030"/>
    <lineage>
        <taxon>Bacteria</taxon>
        <taxon>Pseudomonadati</taxon>
        <taxon>Pseudomonadota</taxon>
        <taxon>Alphaproteobacteria</taxon>
        <taxon>Rhodobacterales</taxon>
        <taxon>Paracoccaceae</taxon>
        <taxon>Paracoccus</taxon>
    </lineage>
</organism>
<evidence type="ECO:0000313" key="2">
    <source>
        <dbReference type="EMBL" id="RCW88323.1"/>
    </source>
</evidence>
<protein>
    <submittedName>
        <fullName evidence="2">Uncharacterized protein</fullName>
    </submittedName>
</protein>
<keyword evidence="3" id="KW-1185">Reference proteome</keyword>
<comment type="caution">
    <text evidence="2">The sequence shown here is derived from an EMBL/GenBank/DDBJ whole genome shotgun (WGS) entry which is preliminary data.</text>
</comment>
<name>A0A368Z7D0_9RHOB</name>
<accession>A0A368Z7D0</accession>
<gene>
    <name evidence="2" type="ORF">DFP89_102253</name>
</gene>
<proteinExistence type="predicted"/>
<feature type="region of interest" description="Disordered" evidence="1">
    <location>
        <begin position="1"/>
        <end position="21"/>
    </location>
</feature>
<evidence type="ECO:0000313" key="3">
    <source>
        <dbReference type="Proteomes" id="UP000253345"/>
    </source>
</evidence>
<evidence type="ECO:0000256" key="1">
    <source>
        <dbReference type="SAM" id="MobiDB-lite"/>
    </source>
</evidence>
<sequence length="58" mass="6182">MTDGQGTQSHEQSPFSESLGIRLISADKDEVMLHMPATPPMAAASPCARGAPWSCKPR</sequence>
<feature type="region of interest" description="Disordered" evidence="1">
    <location>
        <begin position="38"/>
        <end position="58"/>
    </location>
</feature>
<reference evidence="2 3" key="1">
    <citation type="submission" date="2018-07" db="EMBL/GenBank/DDBJ databases">
        <title>Genomic Encyclopedia of Type Strains, Phase III (KMG-III): the genomes of soil and plant-associated and newly described type strains.</title>
        <authorList>
            <person name="Whitman W."/>
        </authorList>
    </citation>
    <scope>NUCLEOTIDE SEQUENCE [LARGE SCALE GENOMIC DNA]</scope>
    <source>
        <strain evidence="2 3">CECT 8525</strain>
    </source>
</reference>
<feature type="compositionally biased region" description="Polar residues" evidence="1">
    <location>
        <begin position="1"/>
        <end position="16"/>
    </location>
</feature>
<dbReference type="Proteomes" id="UP000253345">
    <property type="component" value="Unassembled WGS sequence"/>
</dbReference>